<comment type="caution">
    <text evidence="1">The sequence shown here is derived from an EMBL/GenBank/DDBJ whole genome shotgun (WGS) entry which is preliminary data.</text>
</comment>
<dbReference type="AlphaFoldDB" id="A0A0C2CZF2"/>
<gene>
    <name evidence="1" type="ORF">DB30_04518</name>
</gene>
<accession>A0A0C2CZF2</accession>
<dbReference type="EMBL" id="JMCC02000039">
    <property type="protein sequence ID" value="KIG16351.1"/>
    <property type="molecule type" value="Genomic_DNA"/>
</dbReference>
<reference evidence="1 2" key="1">
    <citation type="submission" date="2014-12" db="EMBL/GenBank/DDBJ databases">
        <title>Genome assembly of Enhygromyxa salina DSM 15201.</title>
        <authorList>
            <person name="Sharma G."/>
            <person name="Subramanian S."/>
        </authorList>
    </citation>
    <scope>NUCLEOTIDE SEQUENCE [LARGE SCALE GENOMIC DNA]</scope>
    <source>
        <strain evidence="1 2">DSM 15201</strain>
    </source>
</reference>
<organism evidence="1 2">
    <name type="scientific">Enhygromyxa salina</name>
    <dbReference type="NCBI Taxonomy" id="215803"/>
    <lineage>
        <taxon>Bacteria</taxon>
        <taxon>Pseudomonadati</taxon>
        <taxon>Myxococcota</taxon>
        <taxon>Polyangia</taxon>
        <taxon>Nannocystales</taxon>
        <taxon>Nannocystaceae</taxon>
        <taxon>Enhygromyxa</taxon>
    </lineage>
</organism>
<name>A0A0C2CZF2_9BACT</name>
<sequence>MADGDDVLRAAGDASRRGVIVFDDLDNPNNPPVNCKTVDLSSEFSEAAGPLRAQVAIDHRDSTQANRDATTAWVQWVSTTKIKVCVRELSYSFGNGGLHQDGLSVSYMVYDGAAVASARRSGRTSGLQMSGDTIDCTWIPFDEDTDNNDAAFVDHIPVVHASLYNPQGLGDVGATVWLEEIELDRFKACARTTAVDDPGGATYTYAIDWYAFQLGANRQGANLIDGYAAKSGSFSASDDPAVALDDWTNIKLCETVSFSGFSETPDLFLTVDHLSSGGHDATTVWVEDLDSDSAEICFKELADEGDPGNNATNQHRANLRMTWTAIESP</sequence>
<evidence type="ECO:0000313" key="2">
    <source>
        <dbReference type="Proteomes" id="UP000031599"/>
    </source>
</evidence>
<proteinExistence type="predicted"/>
<dbReference type="Proteomes" id="UP000031599">
    <property type="component" value="Unassembled WGS sequence"/>
</dbReference>
<protein>
    <submittedName>
        <fullName evidence="1">Uncharacterized protein</fullName>
    </submittedName>
</protein>
<evidence type="ECO:0000313" key="1">
    <source>
        <dbReference type="EMBL" id="KIG16351.1"/>
    </source>
</evidence>